<feature type="compositionally biased region" description="Low complexity" evidence="5">
    <location>
        <begin position="39"/>
        <end position="62"/>
    </location>
</feature>
<evidence type="ECO:0000313" key="8">
    <source>
        <dbReference type="Proteomes" id="UP001408356"/>
    </source>
</evidence>
<keyword evidence="3 6" id="KW-1133">Transmembrane helix</keyword>
<evidence type="ECO:0000256" key="3">
    <source>
        <dbReference type="ARBA" id="ARBA00022989"/>
    </source>
</evidence>
<organism evidence="7 8">
    <name type="scientific">Seiridium unicorne</name>
    <dbReference type="NCBI Taxonomy" id="138068"/>
    <lineage>
        <taxon>Eukaryota</taxon>
        <taxon>Fungi</taxon>
        <taxon>Dikarya</taxon>
        <taxon>Ascomycota</taxon>
        <taxon>Pezizomycotina</taxon>
        <taxon>Sordariomycetes</taxon>
        <taxon>Xylariomycetidae</taxon>
        <taxon>Amphisphaeriales</taxon>
        <taxon>Sporocadaceae</taxon>
        <taxon>Seiridium</taxon>
    </lineage>
</organism>
<reference evidence="7 8" key="1">
    <citation type="journal article" date="2024" name="J. Plant Pathol.">
        <title>Sequence and assembly of the genome of Seiridium unicorne, isolate CBS 538.82, causal agent of cypress canker disease.</title>
        <authorList>
            <person name="Scali E."/>
            <person name="Rocca G.D."/>
            <person name="Danti R."/>
            <person name="Garbelotto M."/>
            <person name="Barberini S."/>
            <person name="Baroncelli R."/>
            <person name="Emiliani G."/>
        </authorList>
    </citation>
    <scope>NUCLEOTIDE SEQUENCE [LARGE SCALE GENOMIC DNA]</scope>
    <source>
        <strain evidence="7 8">BM-138-508</strain>
    </source>
</reference>
<dbReference type="SUPFAM" id="SSF144083">
    <property type="entry name" value="Magnesium transport protein CorA, transmembrane region"/>
    <property type="match status" value="1"/>
</dbReference>
<feature type="transmembrane region" description="Helical" evidence="6">
    <location>
        <begin position="578"/>
        <end position="598"/>
    </location>
</feature>
<feature type="region of interest" description="Disordered" evidence="5">
    <location>
        <begin position="34"/>
        <end position="99"/>
    </location>
</feature>
<evidence type="ECO:0000256" key="5">
    <source>
        <dbReference type="SAM" id="MobiDB-lite"/>
    </source>
</evidence>
<name>A0ABR2UH05_9PEZI</name>
<feature type="compositionally biased region" description="Polar residues" evidence="5">
    <location>
        <begin position="72"/>
        <end position="87"/>
    </location>
</feature>
<gene>
    <name evidence="7" type="ORF">SUNI508_11765</name>
</gene>
<feature type="compositionally biased region" description="Basic and acidic residues" evidence="5">
    <location>
        <begin position="677"/>
        <end position="687"/>
    </location>
</feature>
<dbReference type="Pfam" id="PF01544">
    <property type="entry name" value="CorA"/>
    <property type="match status" value="1"/>
</dbReference>
<evidence type="ECO:0000256" key="2">
    <source>
        <dbReference type="ARBA" id="ARBA00022692"/>
    </source>
</evidence>
<keyword evidence="8" id="KW-1185">Reference proteome</keyword>
<proteinExistence type="predicted"/>
<sequence length="734" mass="83451">MVLDGQKIEALLNRLDEQRDAYLESHDLVHQLLQETRETSQSPPQLQQTSQAPQTPPAASQPDTRWRKASTGLDSLVTSSASRATGDNSDDEGTGEDFFAQTPLEPQEYTHEGLRAHLTSYNWSKEGRKILGNVLEDPKFLLQSNLFPTAAGTVPDRSHLSHYQVFDVGGDGAPLAVETHEQELPPSNALRIWHAIKEVNRPANERRAVGRISVMHELSPVLFGAIHYTMQNSFDVDELFKHLVQSEGSSASLHRVYDANERRRRSFVFNLEYFTLLGDNCQPMAWQLADRQEQRGEHHIAITRCSSVIALHLGGKPIKRIKDRSRRANGNYGSIYDPFAAWQVLNIQCYPDWQCSLDVHDSTKHYVNGVEAFMVTILGELKDAQRRFEAIYHMITRLITPPLDFMFDEDVREKLLFEDAEFTFTRRYFWAAQTLGIVNESIKAIIDAYEDNFTEEVWLGTRKTLWLLEEQDSPRNLYFRKKMSVLHEKFKVQMRSLGKLIVEIDARRNEIRTLREELFVGTSIQESRKSVENSDITVQQGHNIKILTMVSIFFLPLTFVTSVFGMTNMPTDEQYWNFGIVTACVCIPFFVLVGSLNSNRGMHFWSRKTQAVFHVVANSLAWVGRGGRQRKDDPLPNVLNESRGRIGPRRISAKSATSLEGRKAARLRRGPASPDASRGDFTGKELTNRPGIPGKLAGNSGPALPPTRLASMIHHESKWKQRIHYSLEDPQDIV</sequence>
<evidence type="ECO:0000256" key="1">
    <source>
        <dbReference type="ARBA" id="ARBA00004141"/>
    </source>
</evidence>
<dbReference type="InterPro" id="IPR002523">
    <property type="entry name" value="MgTranspt_CorA/ZnTranspt_ZntB"/>
</dbReference>
<comment type="subcellular location">
    <subcellularLocation>
        <location evidence="1">Membrane</location>
        <topology evidence="1">Multi-pass membrane protein</topology>
    </subcellularLocation>
</comment>
<accession>A0ABR2UH05</accession>
<dbReference type="Gene3D" id="1.20.58.340">
    <property type="entry name" value="Magnesium transport protein CorA, transmembrane region"/>
    <property type="match status" value="1"/>
</dbReference>
<evidence type="ECO:0000256" key="4">
    <source>
        <dbReference type="ARBA" id="ARBA00023136"/>
    </source>
</evidence>
<evidence type="ECO:0000256" key="6">
    <source>
        <dbReference type="SAM" id="Phobius"/>
    </source>
</evidence>
<evidence type="ECO:0000313" key="7">
    <source>
        <dbReference type="EMBL" id="KAK9413684.1"/>
    </source>
</evidence>
<feature type="region of interest" description="Disordered" evidence="5">
    <location>
        <begin position="628"/>
        <end position="702"/>
    </location>
</feature>
<protein>
    <submittedName>
        <fullName evidence="7">Uncharacterized protein</fullName>
    </submittedName>
</protein>
<keyword evidence="2 6" id="KW-0812">Transmembrane</keyword>
<keyword evidence="4 6" id="KW-0472">Membrane</keyword>
<comment type="caution">
    <text evidence="7">The sequence shown here is derived from an EMBL/GenBank/DDBJ whole genome shotgun (WGS) entry which is preliminary data.</text>
</comment>
<feature type="transmembrane region" description="Helical" evidence="6">
    <location>
        <begin position="546"/>
        <end position="566"/>
    </location>
</feature>
<dbReference type="InterPro" id="IPR045863">
    <property type="entry name" value="CorA_TM1_TM2"/>
</dbReference>
<dbReference type="Proteomes" id="UP001408356">
    <property type="component" value="Unassembled WGS sequence"/>
</dbReference>
<dbReference type="EMBL" id="JARVKF010000436">
    <property type="protein sequence ID" value="KAK9413684.1"/>
    <property type="molecule type" value="Genomic_DNA"/>
</dbReference>